<dbReference type="PANTHER" id="PTHR22975">
    <property type="entry name" value="UBIQUITIN SPECIFIC PROTEINASE"/>
    <property type="match status" value="1"/>
</dbReference>
<dbReference type="SUPFAM" id="SSF54001">
    <property type="entry name" value="Cysteine proteinases"/>
    <property type="match status" value="1"/>
</dbReference>
<gene>
    <name evidence="4" type="ORF">X777_14505</name>
</gene>
<keyword evidence="5" id="KW-1185">Reference proteome</keyword>
<dbReference type="EMBL" id="KK107746">
    <property type="protein sequence ID" value="EZA47934.1"/>
    <property type="molecule type" value="Genomic_DNA"/>
</dbReference>
<dbReference type="Gene3D" id="3.90.70.10">
    <property type="entry name" value="Cysteine proteinases"/>
    <property type="match status" value="1"/>
</dbReference>
<dbReference type="Pfam" id="PF00443">
    <property type="entry name" value="UCH"/>
    <property type="match status" value="1"/>
</dbReference>
<dbReference type="PANTHER" id="PTHR22975:SF9">
    <property type="entry name" value="ECHINUS SPLICE FORM 3"/>
    <property type="match status" value="1"/>
</dbReference>
<dbReference type="Proteomes" id="UP000053097">
    <property type="component" value="Unassembled WGS sequence"/>
</dbReference>
<keyword evidence="1" id="KW-0833">Ubl conjugation pathway</keyword>
<evidence type="ECO:0000256" key="1">
    <source>
        <dbReference type="ARBA" id="ARBA00022786"/>
    </source>
</evidence>
<protein>
    <submittedName>
        <fullName evidence="4">Inactive ubiquitin carboxyl-terminal hydrolase</fullName>
    </submittedName>
</protein>
<dbReference type="OMA" id="HIAHGEQ"/>
<evidence type="ECO:0000256" key="2">
    <source>
        <dbReference type="ARBA" id="ARBA00022801"/>
    </source>
</evidence>
<evidence type="ECO:0000259" key="3">
    <source>
        <dbReference type="Pfam" id="PF00443"/>
    </source>
</evidence>
<evidence type="ECO:0000313" key="5">
    <source>
        <dbReference type="Proteomes" id="UP000053097"/>
    </source>
</evidence>
<dbReference type="AlphaFoldDB" id="A0A026VYJ9"/>
<keyword evidence="2 4" id="KW-0378">Hydrolase</keyword>
<dbReference type="OrthoDB" id="205782at2759"/>
<organism evidence="4 5">
    <name type="scientific">Ooceraea biroi</name>
    <name type="common">Clonal raider ant</name>
    <name type="synonym">Cerapachys biroi</name>
    <dbReference type="NCBI Taxonomy" id="2015173"/>
    <lineage>
        <taxon>Eukaryota</taxon>
        <taxon>Metazoa</taxon>
        <taxon>Ecdysozoa</taxon>
        <taxon>Arthropoda</taxon>
        <taxon>Hexapoda</taxon>
        <taxon>Insecta</taxon>
        <taxon>Pterygota</taxon>
        <taxon>Neoptera</taxon>
        <taxon>Endopterygota</taxon>
        <taxon>Hymenoptera</taxon>
        <taxon>Apocrita</taxon>
        <taxon>Aculeata</taxon>
        <taxon>Formicoidea</taxon>
        <taxon>Formicidae</taxon>
        <taxon>Dorylinae</taxon>
        <taxon>Ooceraea</taxon>
    </lineage>
</organism>
<dbReference type="InterPro" id="IPR052398">
    <property type="entry name" value="Ubiquitin_hydrolase_53/54"/>
</dbReference>
<feature type="domain" description="Peptidase C19 ubiquitin carboxyl-terminal hydrolase" evidence="3">
    <location>
        <begin position="16"/>
        <end position="161"/>
    </location>
</feature>
<sequence>MKQDHKPRRQALFQIAKVLWHLDIFRRSFRELSGHACMRESCIFCALKDLFSQLQFSQESALPPDTLRRALAESFLDQQRFQLGFMDDAAECFENILLRIHLHIASGEAEDMCSARHCVPHQKFAMTLVEQSVCGACGATSEPLPFTQMVHYVSASALTSQAHQTSLTSRNSPDLFGQLLRRAGGMGDIRDCPVSKTTLTHFAKYVVKV</sequence>
<dbReference type="InterPro" id="IPR001394">
    <property type="entry name" value="Peptidase_C19_UCH"/>
</dbReference>
<dbReference type="InterPro" id="IPR038765">
    <property type="entry name" value="Papain-like_cys_pep_sf"/>
</dbReference>
<reference evidence="4 5" key="1">
    <citation type="journal article" date="2014" name="Curr. Biol.">
        <title>The genome of the clonal raider ant Cerapachys biroi.</title>
        <authorList>
            <person name="Oxley P.R."/>
            <person name="Ji L."/>
            <person name="Fetter-Pruneda I."/>
            <person name="McKenzie S.K."/>
            <person name="Li C."/>
            <person name="Hu H."/>
            <person name="Zhang G."/>
            <person name="Kronauer D.J."/>
        </authorList>
    </citation>
    <scope>NUCLEOTIDE SEQUENCE [LARGE SCALE GENOMIC DNA]</scope>
</reference>
<evidence type="ECO:0000313" key="4">
    <source>
        <dbReference type="EMBL" id="EZA47934.1"/>
    </source>
</evidence>
<proteinExistence type="predicted"/>
<name>A0A026VYJ9_OOCBI</name>
<accession>A0A026VYJ9</accession>
<dbReference type="GO" id="GO:0016579">
    <property type="term" value="P:protein deubiquitination"/>
    <property type="evidence" value="ECO:0007669"/>
    <property type="project" value="InterPro"/>
</dbReference>
<dbReference type="GO" id="GO:0004843">
    <property type="term" value="F:cysteine-type deubiquitinase activity"/>
    <property type="evidence" value="ECO:0007669"/>
    <property type="project" value="InterPro"/>
</dbReference>